<dbReference type="PIRSF" id="PIRSF029827">
    <property type="entry name" value="Fe_traffic_YggX"/>
    <property type="match status" value="1"/>
</dbReference>
<dbReference type="NCBIfam" id="NF003817">
    <property type="entry name" value="PRK05408.1"/>
    <property type="match status" value="1"/>
</dbReference>
<gene>
    <name evidence="2" type="ORF">MGWOODY_XGa1621</name>
</gene>
<organism evidence="2">
    <name type="scientific">hydrothermal vent metagenome</name>
    <dbReference type="NCBI Taxonomy" id="652676"/>
    <lineage>
        <taxon>unclassified sequences</taxon>
        <taxon>metagenomes</taxon>
        <taxon>ecological metagenomes</taxon>
    </lineage>
</organism>
<sequence>MSLRVDCVVLGCEGDALDAAPWPGELGQRILDNVSKAGWQQWLQRQTMLLNEKRLSPINPEHKAYLAAQMEAFFFGDGGDEPEGWVPPTTQA</sequence>
<dbReference type="Gene3D" id="1.10.3880.10">
    <property type="entry name" value="Fe(II) trafficking protein YggX"/>
    <property type="match status" value="1"/>
</dbReference>
<dbReference type="InterPro" id="IPR007457">
    <property type="entry name" value="Fe_traffick_prot_YggX"/>
</dbReference>
<evidence type="ECO:0000313" key="2">
    <source>
        <dbReference type="EMBL" id="CUS50668.1"/>
    </source>
</evidence>
<protein>
    <submittedName>
        <fullName evidence="2">FIG001341: Probable Fe(2+)-trafficking protein YggX</fullName>
    </submittedName>
</protein>
<dbReference type="AlphaFoldDB" id="A0A160TPA1"/>
<proteinExistence type="inferred from homology"/>
<dbReference type="GO" id="GO:0005829">
    <property type="term" value="C:cytosol"/>
    <property type="evidence" value="ECO:0007669"/>
    <property type="project" value="TreeGrafter"/>
</dbReference>
<dbReference type="SUPFAM" id="SSF111148">
    <property type="entry name" value="YggX-like"/>
    <property type="match status" value="1"/>
</dbReference>
<reference evidence="2" key="1">
    <citation type="submission" date="2015-10" db="EMBL/GenBank/DDBJ databases">
        <authorList>
            <person name="Gilbert D.G."/>
        </authorList>
    </citation>
    <scope>NUCLEOTIDE SEQUENCE</scope>
</reference>
<accession>A0A160TPA1</accession>
<dbReference type="GO" id="GO:0034599">
    <property type="term" value="P:cellular response to oxidative stress"/>
    <property type="evidence" value="ECO:0007669"/>
    <property type="project" value="TreeGrafter"/>
</dbReference>
<dbReference type="GO" id="GO:0005506">
    <property type="term" value="F:iron ion binding"/>
    <property type="evidence" value="ECO:0007669"/>
    <property type="project" value="InterPro"/>
</dbReference>
<keyword evidence="1" id="KW-0408">Iron</keyword>
<name>A0A160TPA1_9ZZZZ</name>
<dbReference type="Pfam" id="PF04362">
    <property type="entry name" value="Iron_traffic"/>
    <property type="match status" value="1"/>
</dbReference>
<dbReference type="PANTHER" id="PTHR36965">
    <property type="entry name" value="FE(2+)-TRAFFICKING PROTEIN-RELATED"/>
    <property type="match status" value="1"/>
</dbReference>
<evidence type="ECO:0000256" key="1">
    <source>
        <dbReference type="ARBA" id="ARBA00023004"/>
    </source>
</evidence>
<dbReference type="PANTHER" id="PTHR36965:SF1">
    <property type="entry name" value="FE(2+)-TRAFFICKING PROTEIN-RELATED"/>
    <property type="match status" value="1"/>
</dbReference>
<dbReference type="InterPro" id="IPR036766">
    <property type="entry name" value="Fe_traffick_prot_YggX_sf"/>
</dbReference>
<dbReference type="EMBL" id="CZRL01000035">
    <property type="protein sequence ID" value="CUS50668.1"/>
    <property type="molecule type" value="Genomic_DNA"/>
</dbReference>
<dbReference type="HAMAP" id="MF_00686">
    <property type="entry name" value="Fe_traffic_YggX"/>
    <property type="match status" value="1"/>
</dbReference>